<evidence type="ECO:0000256" key="9">
    <source>
        <dbReference type="ARBA" id="ARBA00023136"/>
    </source>
</evidence>
<feature type="compositionally biased region" description="Basic and acidic residues" evidence="12">
    <location>
        <begin position="134"/>
        <end position="145"/>
    </location>
</feature>
<dbReference type="GO" id="GO:0032266">
    <property type="term" value="F:phosphatidylinositol-3-phosphate binding"/>
    <property type="evidence" value="ECO:0007669"/>
    <property type="project" value="TreeGrafter"/>
</dbReference>
<keyword evidence="6" id="KW-0256">Endoplasmic reticulum</keyword>
<dbReference type="GO" id="GO:0006869">
    <property type="term" value="P:lipid transport"/>
    <property type="evidence" value="ECO:0007669"/>
    <property type="project" value="UniProtKB-KW"/>
</dbReference>
<dbReference type="GO" id="GO:0005789">
    <property type="term" value="C:endoplasmic reticulum membrane"/>
    <property type="evidence" value="ECO:0007669"/>
    <property type="project" value="UniProtKB-SubCell"/>
</dbReference>
<sequence length="1998" mass="221687">MEAVKNRMLLFAVRQLLGRIVKDIQSDQLEHIGRSNNSLGFSVELSRLELNEAFINEALLGVPAEGTSPSQSSTSASIRLVRGHVNSIRGDFTFGPKGERNIEVDGLQLVLDVIPKIECSVPTGRRSRNVSQMRDTRDRRGHEKSATFPRSGWDDENIGVEEDTIYSSLFISDSLRKGVEESVVRPAMDEAAYSTGQSSPFRHIDGGLEVFERTIKQFAHSVRGCIRNVSIILRIPPLGERIVPGREPPDGSLELLVSFEGGFELEDMCSDPDGDLVHKRIRFSGVRAAVYPYGQRRTMRFTDDELEESVDLADVFLCGGRTDEFNNDIVLRFGEGRNPTQGPEAHLDMKITTKSFFFILSPTQLGRLVHVACALVGAPEGDMDAAAEAAAAAAPRVVRFITTMKATCQYVFCVLLPGEDRQGIKGFWQTLQQGDNGASSGDALLSSRSHRLVLHRLLHRTGYYNVHVGGIMLLVQPVTASTSRSEDAFHDVFENHGGRGCSAGISAIEIYELAPGSSCEGGSSDMEGGRLILTTKQNVENYSERRYRIAIVARTTYPLTLAESRQYSVNMLKDQDHVTAVVMEHVLVKTSGAVLLAELDAGIFKRLGTFWARLQHIIGAIPGTGRSFSEKQQQRGRQQQQQQQQAAELSVSSSPSFVPLRRVSQEESDRLERPLGEGQFTQLPLEQLTGEGCGGYSPEMQVTTPYVLLRFFTLQLEGLTLEMKFSSSKMPDPDYYGPLTKRLWEQLRSEAEASFPTTDHSKFSGVDGPYLPLTMSLYLKSLDVSLGSEGVLEVFLGEGQLTLHDYKERVQSNIMHFVLDPDSKEPCIVVRQRQSRSCDTAWSVARKAHAPFTDAYEKEELQAESNSLISVVANIRQVHAQLHQDEYLLAVFYLDQVLEMVDTMRTVINSPYKHSDNKEYASLEEIAGDFNFAISSASNVSEGHLHYGSTEYDPITTSISVRLKVEKGALSVWAPRLSSAGCTIGDPLWRCIPQGERCGIDKEHLYHLYDVMLSKVSVFVFHQASARLEKTALHGKASDFFLRERLCKAKLTYVDFPWPAEHASSPNWGGVVTLLQSYSALYNRSHNIRVRPPCASSTESLRNRHAVGVSLCRHRNVEDHVEAYDVALQFDRISVSHQTAHEGDHWLFVLLNYFSDISGEGLSSAVAEKEATADTHVTEENDVHSDDGVAIATSADVKITLIDVFVEYRPFGRSSMLVCLAPRLNVTVSVPSLLKETTTVKVHLDKENLSVFLHDNFQQYLLEYDQEAGLGSLFGSSERGVATDLKNIGFVLVLDVAQSAGGKNSGTDDEKDIVASRSDVSNITLFINPTAEKPVFLEVQKLRASMFFAYDSLYHFRTVISHFLGGNDLAYLPSPHLLVERSGSRFECIIQSNCVNKGKHAAVACHRVPDYVPRLHQLLETSVLNIGLASSVVAAGGEVASKAGLPKRSLATNSLEDFDIIESAELEASIAPVWETSENDSINLMGRSKYTNFLSIYGAWCGASSEYAQNRRCVPRPLPPNNLVSMEIHLYDCDVIAHLYGGEDFIHFDVPQSYLHTIQRFGNMEEEVQEPSVLWSGMDSDVELHQGRREGRRSGFLGVGRRQDEYVVGRFTGIRLQVDLFVPGKANLLQVYLSVRDGEVVDCIEKSSVRTLFMASLPPSLRDHDGDLFEMKWTTVVPRSSSMNAGMVVVGKPEEQLILRLQPVTVAVHRRAMNLLSKFIEDPETLSNESIASDDVQSQTLFFSKIVVFPVQLILYVYFEGHDTSRATRMDMFELCNFLLPSIERAQIKVPLILVTACPLHRVGDRILDLMREQILNFHGLFMLLCGVQPLQLASNVGTAGVEILFAPLNEYRRNRRFFSALSAALRKFLFTLVSQSLNSAVAVSRRAHNTTSSVITSVLPVSELSPVSRGSQPVSLLEGLKRGFAELLQGLRLASNVAAYCLGPHGSPVRLPLAASLVFDGFMRGALEVMCGIRNVVAPELYGQEKKIFKGKRRKIT</sequence>
<evidence type="ECO:0000256" key="3">
    <source>
        <dbReference type="ARBA" id="ARBA00009714"/>
    </source>
</evidence>
<organism evidence="13 14">
    <name type="scientific">Trypanosoma cruzi</name>
    <dbReference type="NCBI Taxonomy" id="5693"/>
    <lineage>
        <taxon>Eukaryota</taxon>
        <taxon>Discoba</taxon>
        <taxon>Euglenozoa</taxon>
        <taxon>Kinetoplastea</taxon>
        <taxon>Metakinetoplastina</taxon>
        <taxon>Trypanosomatida</taxon>
        <taxon>Trypanosomatidae</taxon>
        <taxon>Trypanosoma</taxon>
        <taxon>Schizotrypanum</taxon>
    </lineage>
</organism>
<reference evidence="13 14" key="1">
    <citation type="journal article" date="2019" name="Genome Biol. Evol.">
        <title>Nanopore Sequencing Significantly Improves Genome Assembly of the Protozoan Parasite Trypanosoma cruzi.</title>
        <authorList>
            <person name="Diaz-Viraque F."/>
            <person name="Pita S."/>
            <person name="Greif G."/>
            <person name="de Souza R.C.M."/>
            <person name="Iraola G."/>
            <person name="Robello C."/>
        </authorList>
    </citation>
    <scope>NUCLEOTIDE SEQUENCE [LARGE SCALE GENOMIC DNA]</scope>
    <source>
        <strain evidence="13 14">Berenice</strain>
    </source>
</reference>
<dbReference type="PANTHER" id="PTHR13190">
    <property type="entry name" value="AUTOPHAGY-RELATED 2, ISOFORM A"/>
    <property type="match status" value="1"/>
</dbReference>
<evidence type="ECO:0000256" key="1">
    <source>
        <dbReference type="ARBA" id="ARBA00004406"/>
    </source>
</evidence>
<comment type="similarity">
    <text evidence="3">Belongs to the ATG2 family.</text>
</comment>
<feature type="region of interest" description="Disordered" evidence="12">
    <location>
        <begin position="124"/>
        <end position="154"/>
    </location>
</feature>
<dbReference type="GO" id="GO:0061723">
    <property type="term" value="P:glycophagy"/>
    <property type="evidence" value="ECO:0007669"/>
    <property type="project" value="TreeGrafter"/>
</dbReference>
<dbReference type="GO" id="GO:0061709">
    <property type="term" value="P:reticulophagy"/>
    <property type="evidence" value="ECO:0007669"/>
    <property type="project" value="TreeGrafter"/>
</dbReference>
<evidence type="ECO:0000256" key="2">
    <source>
        <dbReference type="ARBA" id="ARBA00004623"/>
    </source>
</evidence>
<evidence type="ECO:0000256" key="10">
    <source>
        <dbReference type="ARBA" id="ARBA00024479"/>
    </source>
</evidence>
<comment type="caution">
    <text evidence="13">The sequence shown here is derived from an EMBL/GenBank/DDBJ whole genome shotgun (WGS) entry which is preliminary data.</text>
</comment>
<dbReference type="Proteomes" id="UP000583944">
    <property type="component" value="Unassembled WGS sequence"/>
</dbReference>
<protein>
    <recommendedName>
        <fullName evidence="4">Autophagy-related protein 2</fullName>
    </recommendedName>
</protein>
<dbReference type="GO" id="GO:0000045">
    <property type="term" value="P:autophagosome assembly"/>
    <property type="evidence" value="ECO:0007669"/>
    <property type="project" value="TreeGrafter"/>
</dbReference>
<comment type="catalytic activity">
    <reaction evidence="11">
        <text>a 1,2-diacyl-sn-glycero-3-phosphoethanolamine(in) = a 1,2-diacyl-sn-glycero-3-phosphoethanolamine(out)</text>
        <dbReference type="Rhea" id="RHEA:38895"/>
        <dbReference type="ChEBI" id="CHEBI:64612"/>
    </reaction>
</comment>
<accession>A0A7J6YFG9</accession>
<dbReference type="GO" id="GO:0034727">
    <property type="term" value="P:piecemeal microautophagy of the nucleus"/>
    <property type="evidence" value="ECO:0007669"/>
    <property type="project" value="TreeGrafter"/>
</dbReference>
<feature type="compositionally biased region" description="Low complexity" evidence="12">
    <location>
        <begin position="635"/>
        <end position="657"/>
    </location>
</feature>
<comment type="subcellular location">
    <subcellularLocation>
        <location evidence="1">Endoplasmic reticulum membrane</location>
        <topology evidence="1">Peripheral membrane protein</topology>
    </subcellularLocation>
    <subcellularLocation>
        <location evidence="2">Preautophagosomal structure membrane</location>
        <topology evidence="2">Peripheral membrane protein</topology>
    </subcellularLocation>
</comment>
<dbReference type="PANTHER" id="PTHR13190:SF1">
    <property type="entry name" value="AUTOPHAGY-RELATED 2, ISOFORM A"/>
    <property type="match status" value="1"/>
</dbReference>
<keyword evidence="8" id="KW-0445">Lipid transport</keyword>
<dbReference type="InterPro" id="IPR026849">
    <property type="entry name" value="ATG2"/>
</dbReference>
<evidence type="ECO:0000256" key="7">
    <source>
        <dbReference type="ARBA" id="ARBA00023006"/>
    </source>
</evidence>
<keyword evidence="9" id="KW-0472">Membrane</keyword>
<gene>
    <name evidence="13" type="ORF">ECC02_001254</name>
</gene>
<keyword evidence="7" id="KW-0072">Autophagy</keyword>
<evidence type="ECO:0000256" key="4">
    <source>
        <dbReference type="ARBA" id="ARBA00018070"/>
    </source>
</evidence>
<evidence type="ECO:0000256" key="5">
    <source>
        <dbReference type="ARBA" id="ARBA00022448"/>
    </source>
</evidence>
<evidence type="ECO:0000313" key="14">
    <source>
        <dbReference type="Proteomes" id="UP000583944"/>
    </source>
</evidence>
<evidence type="ECO:0000256" key="12">
    <source>
        <dbReference type="SAM" id="MobiDB-lite"/>
    </source>
</evidence>
<evidence type="ECO:0000256" key="8">
    <source>
        <dbReference type="ARBA" id="ARBA00023055"/>
    </source>
</evidence>
<dbReference type="EMBL" id="JABDHM010000006">
    <property type="protein sequence ID" value="KAF5225491.1"/>
    <property type="molecule type" value="Genomic_DNA"/>
</dbReference>
<evidence type="ECO:0000256" key="11">
    <source>
        <dbReference type="ARBA" id="ARBA00024615"/>
    </source>
</evidence>
<proteinExistence type="inferred from homology"/>
<dbReference type="GO" id="GO:0034045">
    <property type="term" value="C:phagophore assembly site membrane"/>
    <property type="evidence" value="ECO:0007669"/>
    <property type="project" value="UniProtKB-SubCell"/>
</dbReference>
<dbReference type="GO" id="GO:0061908">
    <property type="term" value="C:phagophore"/>
    <property type="evidence" value="ECO:0007669"/>
    <property type="project" value="TreeGrafter"/>
</dbReference>
<dbReference type="GO" id="GO:0043495">
    <property type="term" value="F:protein-membrane adaptor activity"/>
    <property type="evidence" value="ECO:0007669"/>
    <property type="project" value="TreeGrafter"/>
</dbReference>
<evidence type="ECO:0000256" key="6">
    <source>
        <dbReference type="ARBA" id="ARBA00022824"/>
    </source>
</evidence>
<dbReference type="VEuPathDB" id="TriTrypDB:BCY84_13941"/>
<keyword evidence="5" id="KW-0813">Transport</keyword>
<evidence type="ECO:0000313" key="13">
    <source>
        <dbReference type="EMBL" id="KAF5225491.1"/>
    </source>
</evidence>
<dbReference type="VEuPathDB" id="TriTrypDB:ECC02_001254"/>
<feature type="region of interest" description="Disordered" evidence="12">
    <location>
        <begin position="625"/>
        <end position="657"/>
    </location>
</feature>
<dbReference type="GO" id="GO:0000422">
    <property type="term" value="P:autophagy of mitochondrion"/>
    <property type="evidence" value="ECO:0007669"/>
    <property type="project" value="TreeGrafter"/>
</dbReference>
<name>A0A7J6YFG9_TRYCR</name>
<comment type="catalytic activity">
    <reaction evidence="10">
        <text>a 1,2-diacyl-sn-glycero-3-phospho-L-serine(in) = a 1,2-diacyl-sn-glycero-3-phospho-L-serine(out)</text>
        <dbReference type="Rhea" id="RHEA:38663"/>
        <dbReference type="ChEBI" id="CHEBI:57262"/>
    </reaction>
</comment>